<evidence type="ECO:0000256" key="1">
    <source>
        <dbReference type="ARBA" id="ARBA00022801"/>
    </source>
</evidence>
<keyword evidence="1 3" id="KW-0378">Hydrolase</keyword>
<evidence type="ECO:0000313" key="4">
    <source>
        <dbReference type="Proteomes" id="UP001501671"/>
    </source>
</evidence>
<reference evidence="4" key="1">
    <citation type="journal article" date="2019" name="Int. J. Syst. Evol. Microbiol.">
        <title>The Global Catalogue of Microorganisms (GCM) 10K type strain sequencing project: providing services to taxonomists for standard genome sequencing and annotation.</title>
        <authorList>
            <consortium name="The Broad Institute Genomics Platform"/>
            <consortium name="The Broad Institute Genome Sequencing Center for Infectious Disease"/>
            <person name="Wu L."/>
            <person name="Ma J."/>
        </authorList>
    </citation>
    <scope>NUCLEOTIDE SEQUENCE [LARGE SCALE GENOMIC DNA]</scope>
    <source>
        <strain evidence="4">JCM 17666</strain>
    </source>
</reference>
<organism evidence="3 4">
    <name type="scientific">Pigmentiphaga soli</name>
    <dbReference type="NCBI Taxonomy" id="1007095"/>
    <lineage>
        <taxon>Bacteria</taxon>
        <taxon>Pseudomonadati</taxon>
        <taxon>Pseudomonadota</taxon>
        <taxon>Betaproteobacteria</taxon>
        <taxon>Burkholderiales</taxon>
        <taxon>Alcaligenaceae</taxon>
        <taxon>Pigmentiphaga</taxon>
    </lineage>
</organism>
<dbReference type="EMBL" id="BAABFO010000017">
    <property type="protein sequence ID" value="GAA4337446.1"/>
    <property type="molecule type" value="Genomic_DNA"/>
</dbReference>
<dbReference type="InterPro" id="IPR020476">
    <property type="entry name" value="Nudix_hydrolase"/>
</dbReference>
<dbReference type="PRINTS" id="PR00502">
    <property type="entry name" value="NUDIXFAMILY"/>
</dbReference>
<dbReference type="Pfam" id="PF00293">
    <property type="entry name" value="NUDIX"/>
    <property type="match status" value="1"/>
</dbReference>
<evidence type="ECO:0000259" key="2">
    <source>
        <dbReference type="PROSITE" id="PS51462"/>
    </source>
</evidence>
<comment type="caution">
    <text evidence="3">The sequence shown here is derived from an EMBL/GenBank/DDBJ whole genome shotgun (WGS) entry which is preliminary data.</text>
</comment>
<dbReference type="RefSeq" id="WP_345250987.1">
    <property type="nucleotide sequence ID" value="NZ_BAABFO010000017.1"/>
</dbReference>
<dbReference type="InterPro" id="IPR051325">
    <property type="entry name" value="Nudix_hydrolase_domain"/>
</dbReference>
<dbReference type="GO" id="GO:0016787">
    <property type="term" value="F:hydrolase activity"/>
    <property type="evidence" value="ECO:0007669"/>
    <property type="project" value="UniProtKB-KW"/>
</dbReference>
<protein>
    <submittedName>
        <fullName evidence="3">NUDIX hydrolase</fullName>
    </submittedName>
</protein>
<gene>
    <name evidence="3" type="ORF">GCM10023144_33190</name>
</gene>
<dbReference type="PANTHER" id="PTHR21340">
    <property type="entry name" value="DIADENOSINE 5,5-P1,P4-TETRAPHOSPHATE PYROPHOSPHOHYDROLASE MUTT"/>
    <property type="match status" value="1"/>
</dbReference>
<sequence>MPRALTCALLVVSDAGWLIVRATRSNRWDFPKGLAEPGETPLQAALRECREETGLDWSARAADAQDLGRHPYLPGKDLHLFRLRVPGVPPLDACRCTSMVEAPGRRPFPEVDAFAWAPPDQARPRLGKSLRALLASIGV</sequence>
<evidence type="ECO:0000313" key="3">
    <source>
        <dbReference type="EMBL" id="GAA4337446.1"/>
    </source>
</evidence>
<dbReference type="InterPro" id="IPR015797">
    <property type="entry name" value="NUDIX_hydrolase-like_dom_sf"/>
</dbReference>
<dbReference type="PANTHER" id="PTHR21340:SF0">
    <property type="entry name" value="BIS(5'-NUCLEOSYL)-TETRAPHOSPHATASE [ASYMMETRICAL]"/>
    <property type="match status" value="1"/>
</dbReference>
<proteinExistence type="predicted"/>
<dbReference type="Gene3D" id="3.90.79.10">
    <property type="entry name" value="Nucleoside Triphosphate Pyrophosphohydrolase"/>
    <property type="match status" value="1"/>
</dbReference>
<name>A0ABP8HCG5_9BURK</name>
<dbReference type="SUPFAM" id="SSF55811">
    <property type="entry name" value="Nudix"/>
    <property type="match status" value="1"/>
</dbReference>
<accession>A0ABP8HCG5</accession>
<dbReference type="Proteomes" id="UP001501671">
    <property type="component" value="Unassembled WGS sequence"/>
</dbReference>
<feature type="domain" description="Nudix hydrolase" evidence="2">
    <location>
        <begin position="2"/>
        <end position="139"/>
    </location>
</feature>
<dbReference type="PROSITE" id="PS51462">
    <property type="entry name" value="NUDIX"/>
    <property type="match status" value="1"/>
</dbReference>
<keyword evidence="4" id="KW-1185">Reference proteome</keyword>
<dbReference type="InterPro" id="IPR000086">
    <property type="entry name" value="NUDIX_hydrolase_dom"/>
</dbReference>